<keyword evidence="5" id="KW-0552">Olfaction</keyword>
<dbReference type="GO" id="GO:0007165">
    <property type="term" value="P:signal transduction"/>
    <property type="evidence" value="ECO:0007669"/>
    <property type="project" value="UniProtKB-KW"/>
</dbReference>
<dbReference type="GO" id="GO:0005886">
    <property type="term" value="C:plasma membrane"/>
    <property type="evidence" value="ECO:0007669"/>
    <property type="project" value="UniProtKB-SubCell"/>
</dbReference>
<evidence type="ECO:0000256" key="7">
    <source>
        <dbReference type="ARBA" id="ARBA00023136"/>
    </source>
</evidence>
<evidence type="ECO:0000256" key="3">
    <source>
        <dbReference type="ARBA" id="ARBA00022606"/>
    </source>
</evidence>
<feature type="transmembrane region" description="Helical" evidence="10">
    <location>
        <begin position="406"/>
        <end position="430"/>
    </location>
</feature>
<evidence type="ECO:0000313" key="12">
    <source>
        <dbReference type="Proteomes" id="UP000078542"/>
    </source>
</evidence>
<feature type="transmembrane region" description="Helical" evidence="10">
    <location>
        <begin position="157"/>
        <end position="177"/>
    </location>
</feature>
<keyword evidence="3" id="KW-0716">Sensory transduction</keyword>
<evidence type="ECO:0000256" key="2">
    <source>
        <dbReference type="ARBA" id="ARBA00022475"/>
    </source>
</evidence>
<keyword evidence="4 10" id="KW-0812">Transmembrane</keyword>
<evidence type="ECO:0000313" key="11">
    <source>
        <dbReference type="EMBL" id="KYM94312.1"/>
    </source>
</evidence>
<dbReference type="Proteomes" id="UP000078542">
    <property type="component" value="Unassembled WGS sequence"/>
</dbReference>
<feature type="transmembrane region" description="Helical" evidence="10">
    <location>
        <begin position="726"/>
        <end position="748"/>
    </location>
</feature>
<feature type="transmembrane region" description="Helical" evidence="10">
    <location>
        <begin position="479"/>
        <end position="502"/>
    </location>
</feature>
<reference evidence="11 12" key="1">
    <citation type="submission" date="2016-03" db="EMBL/GenBank/DDBJ databases">
        <title>Cyphomyrmex costatus WGS genome.</title>
        <authorList>
            <person name="Nygaard S."/>
            <person name="Hu H."/>
            <person name="Boomsma J."/>
            <person name="Zhang G."/>
        </authorList>
    </citation>
    <scope>NUCLEOTIDE SEQUENCE [LARGE SCALE GENOMIC DNA]</scope>
    <source>
        <strain evidence="11">MS0001</strain>
        <tissue evidence="11">Whole body</tissue>
    </source>
</reference>
<dbReference type="STRING" id="456900.A0A151I822"/>
<evidence type="ECO:0000256" key="10">
    <source>
        <dbReference type="SAM" id="Phobius"/>
    </source>
</evidence>
<organism evidence="11 12">
    <name type="scientific">Cyphomyrmex costatus</name>
    <dbReference type="NCBI Taxonomy" id="456900"/>
    <lineage>
        <taxon>Eukaryota</taxon>
        <taxon>Metazoa</taxon>
        <taxon>Ecdysozoa</taxon>
        <taxon>Arthropoda</taxon>
        <taxon>Hexapoda</taxon>
        <taxon>Insecta</taxon>
        <taxon>Pterygota</taxon>
        <taxon>Neoptera</taxon>
        <taxon>Endopterygota</taxon>
        <taxon>Hymenoptera</taxon>
        <taxon>Apocrita</taxon>
        <taxon>Aculeata</taxon>
        <taxon>Formicoidea</taxon>
        <taxon>Formicidae</taxon>
        <taxon>Myrmicinae</taxon>
        <taxon>Cyphomyrmex</taxon>
    </lineage>
</organism>
<keyword evidence="7 10" id="KW-0472">Membrane</keyword>
<feature type="transmembrane region" description="Helical" evidence="10">
    <location>
        <begin position="348"/>
        <end position="367"/>
    </location>
</feature>
<dbReference type="GO" id="GO:0005549">
    <property type="term" value="F:odorant binding"/>
    <property type="evidence" value="ECO:0007669"/>
    <property type="project" value="InterPro"/>
</dbReference>
<feature type="transmembrane region" description="Helical" evidence="10">
    <location>
        <begin position="623"/>
        <end position="645"/>
    </location>
</feature>
<dbReference type="PANTHER" id="PTHR21137:SF35">
    <property type="entry name" value="ODORANT RECEPTOR 19A-RELATED"/>
    <property type="match status" value="1"/>
</dbReference>
<evidence type="ECO:0000256" key="8">
    <source>
        <dbReference type="ARBA" id="ARBA00023170"/>
    </source>
</evidence>
<accession>A0A151I822</accession>
<evidence type="ECO:0000256" key="1">
    <source>
        <dbReference type="ARBA" id="ARBA00004651"/>
    </source>
</evidence>
<keyword evidence="8 11" id="KW-0675">Receptor</keyword>
<keyword evidence="6 10" id="KW-1133">Transmembrane helix</keyword>
<keyword evidence="9" id="KW-0807">Transducer</keyword>
<dbReference type="AlphaFoldDB" id="A0A151I822"/>
<feature type="transmembrane region" description="Helical" evidence="10">
    <location>
        <begin position="42"/>
        <end position="64"/>
    </location>
</feature>
<feature type="transmembrane region" description="Helical" evidence="10">
    <location>
        <begin position="210"/>
        <end position="232"/>
    </location>
</feature>
<evidence type="ECO:0000256" key="4">
    <source>
        <dbReference type="ARBA" id="ARBA00022692"/>
    </source>
</evidence>
<evidence type="ECO:0000256" key="5">
    <source>
        <dbReference type="ARBA" id="ARBA00022725"/>
    </source>
</evidence>
<dbReference type="InterPro" id="IPR004117">
    <property type="entry name" value="7tm6_olfct_rcpt"/>
</dbReference>
<protein>
    <submittedName>
        <fullName evidence="11">Putative odorant receptor 22c</fullName>
    </submittedName>
</protein>
<proteinExistence type="predicted"/>
<name>A0A151I822_9HYME</name>
<feature type="transmembrane region" description="Helical" evidence="10">
    <location>
        <begin position="576"/>
        <end position="602"/>
    </location>
</feature>
<gene>
    <name evidence="11" type="ORF">ALC62_15085</name>
</gene>
<comment type="subcellular location">
    <subcellularLocation>
        <location evidence="1">Cell membrane</location>
        <topology evidence="1">Multi-pass membrane protein</topology>
    </subcellularLocation>
</comment>
<sequence>MVTLYIILPFKPIILDVISPLNESRPRRYVINQECITYKDKYFVPLLCYYVTALVTAVTIFIGIETIYVTRIIHACSLFSIISQQFKRITSQVNIYIQANKRKCYMNALINSASEPLLHDEYIICLKKYQLAVKYDMEWYTFSPKLKSLIIITLHKSLVPCGLTAVTIYFMTIIFIMTPFKPILLDIIWSLNESRTFAIDIAWPLDMDKYFIPIFCFIMIGMSTAMMISVSVETIYVTRTIHACSLFSIISQQFGKILKMDVNIEVSEHIGHGFDMNSLSAFYKLTNEQVIYEKYVICLKKYQLILEFVDVLNSMYRILTLMLLLYAVVTISLVGIKILDIFDQFEELLKYILAIIASLMQLAIVCYPNQKMLDESQNVFYQIYDVEWYTFSPRLKKLLIITLQRSFVPCGLTVAGNLCSLSMATFAAVFDLRLYEWACLSSQHSYHSKITNILREYNVNRIFLSCLGLWPFQRKLARYLLQMFCFILEISYLPFEILTLYIHRYSGQMIFESLYQMVVTMAFLVKFLNQLWNRDKFRHLYEIMENHWNIFTNDLEVRILKSYSHISQKFTISYSILIYIMTSMFIMIPSLGPMLLDIILPLNKSRSRNIAIYSEYGIDQDKYFVPIFLYTSIMIMVGMTIMVAVDTMHIACTAHACSLFQIIGQQIENIISNVNISDEINQIGYCAKTEYKMFSEEMIYREYIACLRKHQLALEYVNILNDTHKIVGISFSLFIAAVFSLLGVRIVYVLDQLEELIRFTYAAEWYKFSPKLKSLLIITLYRSIVPCKLTAGNLFPLSMAVFVSVSTRQSEKIIYNMQKIIHTLLNILRWYERVYLISRHSYRLKIN</sequence>
<dbReference type="Pfam" id="PF02949">
    <property type="entry name" value="7tm_6"/>
    <property type="match status" value="2"/>
</dbReference>
<dbReference type="GO" id="GO:0004984">
    <property type="term" value="F:olfactory receptor activity"/>
    <property type="evidence" value="ECO:0007669"/>
    <property type="project" value="InterPro"/>
</dbReference>
<dbReference type="EMBL" id="KQ978390">
    <property type="protein sequence ID" value="KYM94312.1"/>
    <property type="molecule type" value="Genomic_DNA"/>
</dbReference>
<keyword evidence="2" id="KW-1003">Cell membrane</keyword>
<evidence type="ECO:0000256" key="9">
    <source>
        <dbReference type="ARBA" id="ARBA00023224"/>
    </source>
</evidence>
<feature type="transmembrane region" description="Helical" evidence="10">
    <location>
        <begin position="318"/>
        <end position="336"/>
    </location>
</feature>
<dbReference type="PANTHER" id="PTHR21137">
    <property type="entry name" value="ODORANT RECEPTOR"/>
    <property type="match status" value="1"/>
</dbReference>
<evidence type="ECO:0000256" key="6">
    <source>
        <dbReference type="ARBA" id="ARBA00022989"/>
    </source>
</evidence>
<keyword evidence="12" id="KW-1185">Reference proteome</keyword>